<name>A0ABT3RM49_9BACT</name>
<keyword evidence="2" id="KW-1185">Reference proteome</keyword>
<dbReference type="PANTHER" id="PTHR10668">
    <property type="entry name" value="PHYTOENE DEHYDROGENASE"/>
    <property type="match status" value="1"/>
</dbReference>
<dbReference type="InterPro" id="IPR036188">
    <property type="entry name" value="FAD/NAD-bd_sf"/>
</dbReference>
<accession>A0ABT3RM49</accession>
<dbReference type="Gene3D" id="3.50.50.60">
    <property type="entry name" value="FAD/NAD(P)-binding domain"/>
    <property type="match status" value="1"/>
</dbReference>
<dbReference type="SUPFAM" id="SSF51905">
    <property type="entry name" value="FAD/NAD(P)-binding domain"/>
    <property type="match status" value="1"/>
</dbReference>
<dbReference type="Pfam" id="PF13450">
    <property type="entry name" value="NAD_binding_8"/>
    <property type="match status" value="1"/>
</dbReference>
<evidence type="ECO:0000313" key="1">
    <source>
        <dbReference type="EMBL" id="MCX2742438.1"/>
    </source>
</evidence>
<organism evidence="1 2">
    <name type="scientific">Mangrovivirga halotolerans</name>
    <dbReference type="NCBI Taxonomy" id="2993936"/>
    <lineage>
        <taxon>Bacteria</taxon>
        <taxon>Pseudomonadati</taxon>
        <taxon>Bacteroidota</taxon>
        <taxon>Cytophagia</taxon>
        <taxon>Cytophagales</taxon>
        <taxon>Mangrovivirgaceae</taxon>
        <taxon>Mangrovivirga</taxon>
    </lineage>
</organism>
<comment type="caution">
    <text evidence="1">The sequence shown here is derived from an EMBL/GenBank/DDBJ whole genome shotgun (WGS) entry which is preliminary data.</text>
</comment>
<dbReference type="PANTHER" id="PTHR10668:SF105">
    <property type="entry name" value="DEHYDROGENASE-RELATED"/>
    <property type="match status" value="1"/>
</dbReference>
<reference evidence="1 2" key="1">
    <citation type="submission" date="2022-11" db="EMBL/GenBank/DDBJ databases">
        <title>The characterization of three novel Bacteroidetes species and genomic analysis of their roles in tidal elemental geochemical cycles.</title>
        <authorList>
            <person name="Ma K."/>
        </authorList>
    </citation>
    <scope>NUCLEOTIDE SEQUENCE [LARGE SCALE GENOMIC DNA]</scope>
    <source>
        <strain evidence="1 2">M17</strain>
    </source>
</reference>
<protein>
    <submittedName>
        <fullName evidence="1">NAD(P)/FAD-dependent oxidoreductase</fullName>
    </submittedName>
</protein>
<sequence length="476" mass="52463">MAEKYEYDAIIIGAGPNGISAGIYLAEKGLKVLIVEASNKPGGGTRTDELTLPGFHHDVCSAVHPTGYLSPYFKKLKLEDYGLEWIFPEASVAHPLDNEPAVILSKSIQETADNLNGDANRYIKLITPLVENAEQIFEDSFNRPGIPKNLLTMLNFGTKAIFPAKTFANKTFKSHRAKALFAGCAAHSTLPFDKFFTTALGLIFLISGHKANWPVAKGGSKSIANALLNYYKQNGGEIIYETKVENLKDLPKAKSYLFDTDPLQLSKIADKELPASYKNKLNNFNYGPAVFKIDYALKESIPWKDPRCLKASTAHLGGTLDEIAFAEKQVWKGEHSEKPYVLLAQQSEFDDTRSPEGQHTCWAYCHVPFGSDKDMSEIIENQIERFAPGFKDVILAKSHFSPKMYQEYNPNYIGGVISGGATDVTQLFTRPVARLNPYTTPSSNIFICSSSTPPGGGVHGMCGHNAAQTVFEKLFK</sequence>
<gene>
    <name evidence="1" type="ORF">OO013_01100</name>
</gene>
<dbReference type="RefSeq" id="WP_266054672.1">
    <property type="nucleotide sequence ID" value="NZ_JAPFQN010000001.1"/>
</dbReference>
<evidence type="ECO:0000313" key="2">
    <source>
        <dbReference type="Proteomes" id="UP001209885"/>
    </source>
</evidence>
<proteinExistence type="predicted"/>
<dbReference type="EMBL" id="JAPFQN010000001">
    <property type="protein sequence ID" value="MCX2742438.1"/>
    <property type="molecule type" value="Genomic_DNA"/>
</dbReference>
<dbReference type="PRINTS" id="PR00420">
    <property type="entry name" value="RNGMNOXGNASE"/>
</dbReference>
<dbReference type="Proteomes" id="UP001209885">
    <property type="component" value="Unassembled WGS sequence"/>
</dbReference>